<dbReference type="InterPro" id="IPR031815">
    <property type="entry name" value="DUF5074"/>
</dbReference>
<dbReference type="EMBL" id="FQVT01000025">
    <property type="protein sequence ID" value="SHG73394.1"/>
    <property type="molecule type" value="Genomic_DNA"/>
</dbReference>
<dbReference type="RefSeq" id="WP_072881928.1">
    <property type="nucleotide sequence ID" value="NZ_FQVT01000025.1"/>
</dbReference>
<feature type="signal peptide" evidence="1">
    <location>
        <begin position="1"/>
        <end position="26"/>
    </location>
</feature>
<evidence type="ECO:0000313" key="3">
    <source>
        <dbReference type="EMBL" id="SHG73394.1"/>
    </source>
</evidence>
<dbReference type="Gene3D" id="2.130.10.10">
    <property type="entry name" value="YVTN repeat-like/Quinoprotein amine dehydrogenase"/>
    <property type="match status" value="1"/>
</dbReference>
<keyword evidence="1" id="KW-0732">Signal</keyword>
<organism evidence="3 4">
    <name type="scientific">Salegentibacter echinorum</name>
    <dbReference type="NCBI Taxonomy" id="1073325"/>
    <lineage>
        <taxon>Bacteria</taxon>
        <taxon>Pseudomonadati</taxon>
        <taxon>Bacteroidota</taxon>
        <taxon>Flavobacteriia</taxon>
        <taxon>Flavobacteriales</taxon>
        <taxon>Flavobacteriaceae</taxon>
        <taxon>Salegentibacter</taxon>
    </lineage>
</organism>
<evidence type="ECO:0000313" key="4">
    <source>
        <dbReference type="Proteomes" id="UP000183945"/>
    </source>
</evidence>
<dbReference type="SUPFAM" id="SSF50969">
    <property type="entry name" value="YVTN repeat-like/Quinoprotein amine dehydrogenase"/>
    <property type="match status" value="1"/>
</dbReference>
<dbReference type="InterPro" id="IPR011044">
    <property type="entry name" value="Quino_amine_DH_bsu"/>
</dbReference>
<evidence type="ECO:0000259" key="2">
    <source>
        <dbReference type="Pfam" id="PF16820"/>
    </source>
</evidence>
<dbReference type="InterPro" id="IPR041696">
    <property type="entry name" value="PKD_3"/>
</dbReference>
<keyword evidence="4" id="KW-1185">Reference proteome</keyword>
<dbReference type="STRING" id="1073325.SAMN05444483_12524"/>
<evidence type="ECO:0000256" key="1">
    <source>
        <dbReference type="SAM" id="SignalP"/>
    </source>
</evidence>
<sequence length="440" mass="49004">MKHNFSFFKYLIVLLFAGVVTGCSQDDEFLIDPPNIAQGEQQLQDTLTMGEELLLSPKFSNTKNSTFEWTVDGEIVGNDSTYVFIPETRGTHEISVQAMNDGGEAALTYNIHSWGAFENGFYLINEGWFGHGTGTVGFYRYDTQQLEDSVYVKTNPNKDFLPMNSTLEFGTVYNEKLYLLSKVGGPVVVANAYSLKEEQRIASQAGNDWRAFLGISATKGLLSSSDGIHNINLETLQIEGKIPGISGQVGDMEKVGDYIFVLSQREGAVIFNATSYEIEKRIPGMVLGFAKTADNNIWVAGDKKLIKINPNNLETEEIELSFSAYGSWGAWHPSSITASDKAVFIAKNSSFSGGKEIYKYEDDVASLEKAFIQLPENEVFYGKGLAYNPDTKQLIIRTVREGWGENFSYNKLHFYNTTSGNLDKTESYEGYYFPAAPVFH</sequence>
<feature type="chain" id="PRO_5012770591" evidence="1">
    <location>
        <begin position="27"/>
        <end position="440"/>
    </location>
</feature>
<dbReference type="Proteomes" id="UP000183945">
    <property type="component" value="Unassembled WGS sequence"/>
</dbReference>
<dbReference type="OrthoDB" id="1041092at2"/>
<dbReference type="Pfam" id="PF16820">
    <property type="entry name" value="PKD_3"/>
    <property type="match status" value="1"/>
</dbReference>
<accession>A0A1M5M7X3</accession>
<gene>
    <name evidence="3" type="ORF">SAMN05444483_12524</name>
</gene>
<reference evidence="4" key="1">
    <citation type="submission" date="2016-11" db="EMBL/GenBank/DDBJ databases">
        <authorList>
            <person name="Varghese N."/>
            <person name="Submissions S."/>
        </authorList>
    </citation>
    <scope>NUCLEOTIDE SEQUENCE [LARGE SCALE GENOMIC DNA]</scope>
    <source>
        <strain evidence="4">DSM 24579</strain>
    </source>
</reference>
<dbReference type="InterPro" id="IPR015943">
    <property type="entry name" value="WD40/YVTN_repeat-like_dom_sf"/>
</dbReference>
<dbReference type="AlphaFoldDB" id="A0A1M5M7X3"/>
<name>A0A1M5M7X3_SALEC</name>
<dbReference type="Pfam" id="PF16819">
    <property type="entry name" value="DUF5074"/>
    <property type="match status" value="1"/>
</dbReference>
<proteinExistence type="predicted"/>
<dbReference type="PROSITE" id="PS51257">
    <property type="entry name" value="PROKAR_LIPOPROTEIN"/>
    <property type="match status" value="1"/>
</dbReference>
<feature type="domain" description="Bacteroidetes PKD-like" evidence="2">
    <location>
        <begin position="46"/>
        <end position="99"/>
    </location>
</feature>
<protein>
    <submittedName>
        <fullName evidence="3">PKD-like domain-containing protein</fullName>
    </submittedName>
</protein>